<keyword evidence="3" id="KW-1185">Reference proteome</keyword>
<feature type="compositionally biased region" description="Low complexity" evidence="1">
    <location>
        <begin position="591"/>
        <end position="601"/>
    </location>
</feature>
<feature type="region of interest" description="Disordered" evidence="1">
    <location>
        <begin position="197"/>
        <end position="235"/>
    </location>
</feature>
<dbReference type="EMBL" id="CALNXK010000027">
    <property type="protein sequence ID" value="CAH3114283.1"/>
    <property type="molecule type" value="Genomic_DNA"/>
</dbReference>
<reference evidence="2 3" key="1">
    <citation type="submission" date="2022-05" db="EMBL/GenBank/DDBJ databases">
        <authorList>
            <consortium name="Genoscope - CEA"/>
            <person name="William W."/>
        </authorList>
    </citation>
    <scope>NUCLEOTIDE SEQUENCE [LARGE SCALE GENOMIC DNA]</scope>
</reference>
<protein>
    <submittedName>
        <fullName evidence="2">Uncharacterized protein</fullName>
    </submittedName>
</protein>
<feature type="compositionally biased region" description="Low complexity" evidence="1">
    <location>
        <begin position="433"/>
        <end position="446"/>
    </location>
</feature>
<feature type="compositionally biased region" description="Low complexity" evidence="1">
    <location>
        <begin position="1"/>
        <end position="16"/>
    </location>
</feature>
<feature type="region of interest" description="Disordered" evidence="1">
    <location>
        <begin position="662"/>
        <end position="700"/>
    </location>
</feature>
<sequence>MESGTSTDYTYSATTDAKTESNVKEPKAPEGTLLRQVQDAKESISVLKNQVSFADQCLSLLHNQMKHASDTLAILQDQVELAQKTVNSLSLGTAAGLTIQNPQATVAPALSTASRSHPSWINPQSGESDEQRVFVHDCEGPKVYTLSKSSISLGNPAVSECSASHDHGQVPCVVHQVPVHCHCPACLSHANVHRVPQPCHPSPHSTTPGTAVVQVSPEMPPAPQTVSAVSSQEVTTDATNNQAKMLHLSPSKSASSHEHDKNSPGDDKSCTKKESVTTSPMAHQLLQVIDVLQTEDDDDGGSAIRSTKTSLASLLHGVSIPQTSPYGHGTFSWQRVSRRNRKQNVSPLKIALSHSLVSPDKQSSVRTVCRDHPELMRVPAPVLASSLEPEFLVVPTSSFSYDSPPTSASDDGGKEETKSCEILLVKKSVTSSSSVTTSCPSVTHTSNDSDAGDGKECRNDGCCTKDKSQPASSPSFVKKHHSDVNGVSVSLSPPRKIFTGTSPLNSDIGTPYNSKMPNSSSHCSTHSRRELIATKVSDSAETVSLSAAVSHLEHAQGKTPVLSTACHVTDSQAPAMAVISLPNDNSANSAQKQTTPTTKKPIILSRRSSRSSEQNIPQGLVVLVPTIEDAKRLIASSGGPSDGHTPVLVPQHMLNEIHSKNTGEQVETHQPLSGKRKHETLSSPCSVPSKRPTIDSVVID</sequence>
<evidence type="ECO:0000256" key="1">
    <source>
        <dbReference type="SAM" id="MobiDB-lite"/>
    </source>
</evidence>
<feature type="region of interest" description="Disordered" evidence="1">
    <location>
        <begin position="433"/>
        <end position="457"/>
    </location>
</feature>
<gene>
    <name evidence="2" type="ORF">PLOB_00022835</name>
</gene>
<accession>A0ABN8NQF5</accession>
<name>A0ABN8NQF5_9CNID</name>
<feature type="compositionally biased region" description="Polar residues" evidence="1">
    <location>
        <begin position="224"/>
        <end position="235"/>
    </location>
</feature>
<feature type="compositionally biased region" description="Polar residues" evidence="1">
    <location>
        <begin position="662"/>
        <end position="671"/>
    </location>
</feature>
<feature type="compositionally biased region" description="Basic and acidic residues" evidence="1">
    <location>
        <begin position="17"/>
        <end position="28"/>
    </location>
</feature>
<feature type="region of interest" description="Disordered" evidence="1">
    <location>
        <begin position="584"/>
        <end position="616"/>
    </location>
</feature>
<dbReference type="Proteomes" id="UP001159405">
    <property type="component" value="Unassembled WGS sequence"/>
</dbReference>
<comment type="caution">
    <text evidence="2">The sequence shown here is derived from an EMBL/GenBank/DDBJ whole genome shotgun (WGS) entry which is preliminary data.</text>
</comment>
<evidence type="ECO:0000313" key="2">
    <source>
        <dbReference type="EMBL" id="CAH3114283.1"/>
    </source>
</evidence>
<feature type="region of interest" description="Disordered" evidence="1">
    <location>
        <begin position="248"/>
        <end position="282"/>
    </location>
</feature>
<feature type="compositionally biased region" description="Basic and acidic residues" evidence="1">
    <location>
        <begin position="255"/>
        <end position="275"/>
    </location>
</feature>
<organism evidence="2 3">
    <name type="scientific">Porites lobata</name>
    <dbReference type="NCBI Taxonomy" id="104759"/>
    <lineage>
        <taxon>Eukaryota</taxon>
        <taxon>Metazoa</taxon>
        <taxon>Cnidaria</taxon>
        <taxon>Anthozoa</taxon>
        <taxon>Hexacorallia</taxon>
        <taxon>Scleractinia</taxon>
        <taxon>Fungiina</taxon>
        <taxon>Poritidae</taxon>
        <taxon>Porites</taxon>
    </lineage>
</organism>
<proteinExistence type="predicted"/>
<feature type="region of interest" description="Disordered" evidence="1">
    <location>
        <begin position="1"/>
        <end position="28"/>
    </location>
</feature>
<evidence type="ECO:0000313" key="3">
    <source>
        <dbReference type="Proteomes" id="UP001159405"/>
    </source>
</evidence>